<accession>A0AAV5TE20</accession>
<dbReference type="Pfam" id="PF10475">
    <property type="entry name" value="Vps54_N"/>
    <property type="match status" value="1"/>
</dbReference>
<feature type="domain" description="Syndetin C-terminal" evidence="5">
    <location>
        <begin position="638"/>
        <end position="872"/>
    </location>
</feature>
<dbReference type="GO" id="GO:0005829">
    <property type="term" value="C:cytosol"/>
    <property type="evidence" value="ECO:0007669"/>
    <property type="project" value="GOC"/>
</dbReference>
<dbReference type="PANTHER" id="PTHR13258">
    <property type="entry name" value="SYNDETIN"/>
    <property type="match status" value="1"/>
</dbReference>
<evidence type="ECO:0000256" key="2">
    <source>
        <dbReference type="ARBA" id="ARBA00022927"/>
    </source>
</evidence>
<feature type="region of interest" description="Disordered" evidence="4">
    <location>
        <begin position="497"/>
        <end position="537"/>
    </location>
</feature>
<dbReference type="InterPro" id="IPR019515">
    <property type="entry name" value="VPS54_N"/>
</dbReference>
<dbReference type="InterPro" id="IPR019514">
    <property type="entry name" value="Syndetin_C"/>
</dbReference>
<name>A0AAV5TE20_9BILA</name>
<evidence type="ECO:0000256" key="4">
    <source>
        <dbReference type="SAM" id="MobiDB-lite"/>
    </source>
</evidence>
<proteinExistence type="predicted"/>
<keyword evidence="1" id="KW-0813">Transport</keyword>
<evidence type="ECO:0000259" key="5">
    <source>
        <dbReference type="Pfam" id="PF10474"/>
    </source>
</evidence>
<dbReference type="GO" id="GO:0042147">
    <property type="term" value="P:retrograde transport, endosome to Golgi"/>
    <property type="evidence" value="ECO:0007669"/>
    <property type="project" value="InterPro"/>
</dbReference>
<feature type="non-terminal residue" evidence="7">
    <location>
        <position position="1"/>
    </location>
</feature>
<dbReference type="GO" id="GO:0015031">
    <property type="term" value="P:protein transport"/>
    <property type="evidence" value="ECO:0007669"/>
    <property type="project" value="UniProtKB-KW"/>
</dbReference>
<comment type="caution">
    <text evidence="7">The sequence shown here is derived from an EMBL/GenBank/DDBJ whole genome shotgun (WGS) entry which is preliminary data.</text>
</comment>
<dbReference type="PANTHER" id="PTHR13258:SF0">
    <property type="entry name" value="SYNDETIN"/>
    <property type="match status" value="1"/>
</dbReference>
<protein>
    <submittedName>
        <fullName evidence="7">Uncharacterized protein</fullName>
    </submittedName>
</protein>
<evidence type="ECO:0000256" key="1">
    <source>
        <dbReference type="ARBA" id="ARBA00022448"/>
    </source>
</evidence>
<evidence type="ECO:0000259" key="6">
    <source>
        <dbReference type="Pfam" id="PF10475"/>
    </source>
</evidence>
<keyword evidence="3" id="KW-0175">Coiled coil</keyword>
<feature type="domain" description="Vacuolar protein sorting-associated protein 54 N-terminal" evidence="6">
    <location>
        <begin position="34"/>
        <end position="323"/>
    </location>
</feature>
<feature type="region of interest" description="Disordered" evidence="4">
    <location>
        <begin position="1"/>
        <end position="29"/>
    </location>
</feature>
<evidence type="ECO:0000256" key="3">
    <source>
        <dbReference type="ARBA" id="ARBA00023054"/>
    </source>
</evidence>
<evidence type="ECO:0000313" key="8">
    <source>
        <dbReference type="Proteomes" id="UP001432027"/>
    </source>
</evidence>
<dbReference type="InterPro" id="IPR040047">
    <property type="entry name" value="VPS50"/>
</dbReference>
<dbReference type="AlphaFoldDB" id="A0AAV5TE20"/>
<gene>
    <name evidence="7" type="ORF">PENTCL1PPCAC_12121</name>
</gene>
<dbReference type="Proteomes" id="UP001432027">
    <property type="component" value="Unassembled WGS sequence"/>
</dbReference>
<organism evidence="7 8">
    <name type="scientific">Pristionchus entomophagus</name>
    <dbReference type="NCBI Taxonomy" id="358040"/>
    <lineage>
        <taxon>Eukaryota</taxon>
        <taxon>Metazoa</taxon>
        <taxon>Ecdysozoa</taxon>
        <taxon>Nematoda</taxon>
        <taxon>Chromadorea</taxon>
        <taxon>Rhabditida</taxon>
        <taxon>Rhabditina</taxon>
        <taxon>Diplogasteromorpha</taxon>
        <taxon>Diplogasteroidea</taxon>
        <taxon>Neodiplogasteridae</taxon>
        <taxon>Pristionchus</taxon>
    </lineage>
</organism>
<dbReference type="GO" id="GO:1990745">
    <property type="term" value="C:EARP complex"/>
    <property type="evidence" value="ECO:0007669"/>
    <property type="project" value="InterPro"/>
</dbReference>
<keyword evidence="2" id="KW-0653">Protein transport</keyword>
<keyword evidence="8" id="KW-1185">Reference proteome</keyword>
<dbReference type="Pfam" id="PF10474">
    <property type="entry name" value="Syndetin_C"/>
    <property type="match status" value="1"/>
</dbReference>
<dbReference type="EMBL" id="BTSX01000003">
    <property type="protein sequence ID" value="GMS89946.1"/>
    <property type="molecule type" value="Genomic_DNA"/>
</dbReference>
<sequence>LFISPIMDEPTSSKKQELTRALPRPDTSNEKEVIDSIEANFFVDDDEFDSNEYELKKLAGIDRLCIDDVDRERVRLKSQLLVVSKKISTLILEKAPSYSSQMDDMASIRSELVEVVKKVQTVRKYLAECRHKSEYGLGVLVVNRRKGLLLQLKENLDRIKTLHETEYRIQEFIERGLYPLAIRVCTEASDAATSYSHFDCVRELSKSLAACSSSLENSLDSALSSMIYSFDPDRYLQVYCAYRILRKVQDAEFRLVTHSCAALERRARATLVAEAVQHASSSVNTDTISFEKLCELIPCDRIAETLRELGFALCQILANVHAVIALHNEEDERERLVKGEGHAPSPISRPLSSSLFAIFLTAVVRFNALLSCHDFAQLKFDDVLTIIELATRFRSFGRVHFGYAGSEIDNSLEKQSVLFFARQHAEKMEELKMFVENEAFAVCPVPQNFSLFDLQEFDFLHHQSNGTKEQSPRKENGNGTGDQQEFVLLTPDSVNPFSPEALTTKPKPPKITRKSNGSSVDTLDGRSEHGSPTKSPSPKLCNAALMVLRLLGRYIRMTSLLHSVADRSIPAITELFEYFLYAMVEFFAKDGTEFADPLPSRLSTVLESINKKTFRSGNSVLTPELSCAVGTAQADRLSALPERLVAIDSVEFVARQLDLTRPVVESLLRPDDEKSIEALADFYNRVLAAVPDVRFAILNAVGSQSLKLPLLVSAIGTTPWSPNELQSEHSKYVDFLVQDLEVFNLRLQHLTLEQPCDETIRTLLWDRVINSALKAILHGYGQIGARCSNEGRALMQLDVTHLSGRIEKITGRKATEEIAKIDAYVKAYYLPEKHLEEWAMDHREYTVEQVTSLLAAATHVSKKTRTRIINSLTAS</sequence>
<feature type="region of interest" description="Disordered" evidence="4">
    <location>
        <begin position="464"/>
        <end position="484"/>
    </location>
</feature>
<dbReference type="GO" id="GO:0032456">
    <property type="term" value="P:endocytic recycling"/>
    <property type="evidence" value="ECO:0007669"/>
    <property type="project" value="InterPro"/>
</dbReference>
<evidence type="ECO:0000313" key="7">
    <source>
        <dbReference type="EMBL" id="GMS89946.1"/>
    </source>
</evidence>
<reference evidence="7" key="1">
    <citation type="submission" date="2023-10" db="EMBL/GenBank/DDBJ databases">
        <title>Genome assembly of Pristionchus species.</title>
        <authorList>
            <person name="Yoshida K."/>
            <person name="Sommer R.J."/>
        </authorList>
    </citation>
    <scope>NUCLEOTIDE SEQUENCE</scope>
    <source>
        <strain evidence="7">RS0144</strain>
    </source>
</reference>
<dbReference type="GO" id="GO:0000149">
    <property type="term" value="F:SNARE binding"/>
    <property type="evidence" value="ECO:0007669"/>
    <property type="project" value="TreeGrafter"/>
</dbReference>